<reference evidence="2 3" key="1">
    <citation type="submission" date="2019-05" db="EMBL/GenBank/DDBJ databases">
        <title>Another draft genome of Portunus trituberculatus and its Hox gene families provides insights of decapod evolution.</title>
        <authorList>
            <person name="Jeong J.-H."/>
            <person name="Song I."/>
            <person name="Kim S."/>
            <person name="Choi T."/>
            <person name="Kim D."/>
            <person name="Ryu S."/>
            <person name="Kim W."/>
        </authorList>
    </citation>
    <scope>NUCLEOTIDE SEQUENCE [LARGE SCALE GENOMIC DNA]</scope>
    <source>
        <tissue evidence="2">Muscle</tissue>
    </source>
</reference>
<dbReference type="Proteomes" id="UP000324222">
    <property type="component" value="Unassembled WGS sequence"/>
</dbReference>
<feature type="transmembrane region" description="Helical" evidence="1">
    <location>
        <begin position="90"/>
        <end position="110"/>
    </location>
</feature>
<dbReference type="AlphaFoldDB" id="A0A5B7K9W7"/>
<sequence length="134" mass="15005">MKEELTIVEKMGKDDTNTNTITAEDINAYNWNDVNELLQIFHLRAPQKTQADEGDTAADAERGANLTEKDATTIATSPVKIKKRGRDVNMPVVIALVFLLVISLISLINLCCCCFHCTRCERKEVKDEKPVLLL</sequence>
<gene>
    <name evidence="2" type="ORF">E2C01_096972</name>
</gene>
<proteinExistence type="predicted"/>
<protein>
    <submittedName>
        <fullName evidence="2">Uncharacterized protein</fullName>
    </submittedName>
</protein>
<organism evidence="2 3">
    <name type="scientific">Portunus trituberculatus</name>
    <name type="common">Swimming crab</name>
    <name type="synonym">Neptunus trituberculatus</name>
    <dbReference type="NCBI Taxonomy" id="210409"/>
    <lineage>
        <taxon>Eukaryota</taxon>
        <taxon>Metazoa</taxon>
        <taxon>Ecdysozoa</taxon>
        <taxon>Arthropoda</taxon>
        <taxon>Crustacea</taxon>
        <taxon>Multicrustacea</taxon>
        <taxon>Malacostraca</taxon>
        <taxon>Eumalacostraca</taxon>
        <taxon>Eucarida</taxon>
        <taxon>Decapoda</taxon>
        <taxon>Pleocyemata</taxon>
        <taxon>Brachyura</taxon>
        <taxon>Eubrachyura</taxon>
        <taxon>Portunoidea</taxon>
        <taxon>Portunidae</taxon>
        <taxon>Portuninae</taxon>
        <taxon>Portunus</taxon>
    </lineage>
</organism>
<evidence type="ECO:0000313" key="2">
    <source>
        <dbReference type="EMBL" id="MPD01445.1"/>
    </source>
</evidence>
<keyword evidence="1" id="KW-0812">Transmembrane</keyword>
<evidence type="ECO:0000256" key="1">
    <source>
        <dbReference type="SAM" id="Phobius"/>
    </source>
</evidence>
<keyword evidence="1" id="KW-1133">Transmembrane helix</keyword>
<accession>A0A5B7K9W7</accession>
<dbReference type="EMBL" id="VSRR010127160">
    <property type="protein sequence ID" value="MPD01445.1"/>
    <property type="molecule type" value="Genomic_DNA"/>
</dbReference>
<evidence type="ECO:0000313" key="3">
    <source>
        <dbReference type="Proteomes" id="UP000324222"/>
    </source>
</evidence>
<comment type="caution">
    <text evidence="2">The sequence shown here is derived from an EMBL/GenBank/DDBJ whole genome shotgun (WGS) entry which is preliminary data.</text>
</comment>
<keyword evidence="1" id="KW-0472">Membrane</keyword>
<keyword evidence="3" id="KW-1185">Reference proteome</keyword>
<name>A0A5B7K9W7_PORTR</name>